<keyword evidence="2" id="KW-1185">Reference proteome</keyword>
<dbReference type="Proteomes" id="UP000829398">
    <property type="component" value="Chromosome 8"/>
</dbReference>
<gene>
    <name evidence="1" type="ORF">KPL71_023142</name>
</gene>
<sequence>MNDLGVLKYFLGIEVSRSKRGIFLSQRKYALDLLHEIRMTACQPINTPIEEGLKFCITSDQVPVDKGRYQKLIGRMMYVSHTRLDLAYALSVIGPGQLVIDALPHDTLPLWEATWSHGEARNNMSLPVQALKQNIEAWPLGKLVLENPIHIIKCEGMLPVDNMFSAPISAFKSNFSSLLVHFRDLTTRTSNSNSNSKNEPSFPATTTKRNDWLLLTAKVKDRASLDKFLKERCKSSGEAFGRILRSCVTPDAATFNSLIQGLCAESRIMEAAALFMKLKAFGCEPDVFTYNTLINGLCRTGHIIVALNGHNPFGLIIVGQVEKALKLFDEMQLNGVVPDSITYATLVDGLCKNGFVLEAVELFHTLKNLKCELNIGAYNCLIDGLCKSGQLEVAWELFQRLPHEGLMPNVVTYNIMIHGLCNGGQMDKAYDLLLDMDAKGVAPNSVIFNTLMVGFIRNNGTSKVIELLHKMKEKKVMPDASVVSIVVDLLVKNEICLNSLPSFPVQEQQKEVDWLNVK</sequence>
<organism evidence="1 2">
    <name type="scientific">Citrus sinensis</name>
    <name type="common">Sweet orange</name>
    <name type="synonym">Citrus aurantium var. sinensis</name>
    <dbReference type="NCBI Taxonomy" id="2711"/>
    <lineage>
        <taxon>Eukaryota</taxon>
        <taxon>Viridiplantae</taxon>
        <taxon>Streptophyta</taxon>
        <taxon>Embryophyta</taxon>
        <taxon>Tracheophyta</taxon>
        <taxon>Spermatophyta</taxon>
        <taxon>Magnoliopsida</taxon>
        <taxon>eudicotyledons</taxon>
        <taxon>Gunneridae</taxon>
        <taxon>Pentapetalae</taxon>
        <taxon>rosids</taxon>
        <taxon>malvids</taxon>
        <taxon>Sapindales</taxon>
        <taxon>Rutaceae</taxon>
        <taxon>Aurantioideae</taxon>
        <taxon>Citrus</taxon>
    </lineage>
</organism>
<comment type="caution">
    <text evidence="1">The sequence shown here is derived from an EMBL/GenBank/DDBJ whole genome shotgun (WGS) entry which is preliminary data.</text>
</comment>
<accession>A0ACB8IHB9</accession>
<reference evidence="2" key="1">
    <citation type="journal article" date="2023" name="Hortic. Res.">
        <title>A chromosome-level phased genome enabling allele-level studies in sweet orange: a case study on citrus Huanglongbing tolerance.</title>
        <authorList>
            <person name="Wu B."/>
            <person name="Yu Q."/>
            <person name="Deng Z."/>
            <person name="Duan Y."/>
            <person name="Luo F."/>
            <person name="Gmitter F. Jr."/>
        </authorList>
    </citation>
    <scope>NUCLEOTIDE SEQUENCE [LARGE SCALE GENOMIC DNA]</scope>
    <source>
        <strain evidence="2">cv. Valencia</strain>
    </source>
</reference>
<protein>
    <submittedName>
        <fullName evidence="1">Pentatricopeptide repeat-containing protein</fullName>
    </submittedName>
</protein>
<evidence type="ECO:0000313" key="1">
    <source>
        <dbReference type="EMBL" id="KAH9696345.1"/>
    </source>
</evidence>
<evidence type="ECO:0000313" key="2">
    <source>
        <dbReference type="Proteomes" id="UP000829398"/>
    </source>
</evidence>
<name>A0ACB8IHB9_CITSI</name>
<proteinExistence type="predicted"/>
<dbReference type="EMBL" id="CM039177">
    <property type="protein sequence ID" value="KAH9696345.1"/>
    <property type="molecule type" value="Genomic_DNA"/>
</dbReference>